<dbReference type="OrthoDB" id="8119704at2759"/>
<protein>
    <recommendedName>
        <fullName evidence="1">AB hydrolase-1 domain-containing protein</fullName>
    </recommendedName>
</protein>
<feature type="domain" description="AB hydrolase-1" evidence="1">
    <location>
        <begin position="36"/>
        <end position="287"/>
    </location>
</feature>
<dbReference type="InterPro" id="IPR029058">
    <property type="entry name" value="AB_hydrolase_fold"/>
</dbReference>
<dbReference type="AlphaFoldDB" id="A0A5C3ESI4"/>
<dbReference type="SUPFAM" id="SSF53474">
    <property type="entry name" value="alpha/beta-Hydrolases"/>
    <property type="match status" value="1"/>
</dbReference>
<keyword evidence="3" id="KW-1185">Reference proteome</keyword>
<sequence>MGASKTQFYDHPDGSGCKMAYRTYTPSSDAARSRTPLYLINGLSAVMVDWSPLFEALGETRPVIISDHRGIGESTISDEWDQDLSLESMGLDVINLAHHLGHRTIDLLGFSMGGHITQAILSSPELAKVDPVDGTVWVNGKVKVRKAILTATMTKLPRGDVNLNDLNAQASSITDKTARNDFITYNMMRVQYHDAVLGPTGSLQSKFESRLKLVRTTNRPASIIGLQFIAISSADLRKQLHNIPESCPVLVIHGEKDRMVLYNESEAILLGIKHAKRLNDTPSKDFGHFWYEYFDLDYWVNSISAFLDQGKVGGENLAKL</sequence>
<name>A0A5C3ESI4_9BASI</name>
<dbReference type="EMBL" id="OOIN01000048">
    <property type="protein sequence ID" value="SPO32747.1"/>
    <property type="molecule type" value="Genomic_DNA"/>
</dbReference>
<dbReference type="PANTHER" id="PTHR43433:SF5">
    <property type="entry name" value="AB HYDROLASE-1 DOMAIN-CONTAINING PROTEIN"/>
    <property type="match status" value="1"/>
</dbReference>
<gene>
    <name evidence="2" type="ORF">UTRI_05749_B</name>
</gene>
<dbReference type="Proteomes" id="UP000324022">
    <property type="component" value="Unassembled WGS sequence"/>
</dbReference>
<dbReference type="Pfam" id="PF00561">
    <property type="entry name" value="Abhydrolase_1"/>
    <property type="match status" value="1"/>
</dbReference>
<evidence type="ECO:0000313" key="2">
    <source>
        <dbReference type="EMBL" id="SPO32747.1"/>
    </source>
</evidence>
<dbReference type="InterPro" id="IPR000073">
    <property type="entry name" value="AB_hydrolase_1"/>
</dbReference>
<dbReference type="Gene3D" id="3.40.50.1820">
    <property type="entry name" value="alpha/beta hydrolase"/>
    <property type="match status" value="1"/>
</dbReference>
<organism evidence="2 3">
    <name type="scientific">Ustilago trichophora</name>
    <dbReference type="NCBI Taxonomy" id="86804"/>
    <lineage>
        <taxon>Eukaryota</taxon>
        <taxon>Fungi</taxon>
        <taxon>Dikarya</taxon>
        <taxon>Basidiomycota</taxon>
        <taxon>Ustilaginomycotina</taxon>
        <taxon>Ustilaginomycetes</taxon>
        <taxon>Ustilaginales</taxon>
        <taxon>Ustilaginaceae</taxon>
        <taxon>Ustilago</taxon>
    </lineage>
</organism>
<evidence type="ECO:0000313" key="3">
    <source>
        <dbReference type="Proteomes" id="UP000324022"/>
    </source>
</evidence>
<accession>A0A5C3ESI4</accession>
<evidence type="ECO:0000259" key="1">
    <source>
        <dbReference type="Pfam" id="PF00561"/>
    </source>
</evidence>
<proteinExistence type="predicted"/>
<reference evidence="2 3" key="1">
    <citation type="submission" date="2018-03" db="EMBL/GenBank/DDBJ databases">
        <authorList>
            <person name="Guldener U."/>
        </authorList>
    </citation>
    <scope>NUCLEOTIDE SEQUENCE [LARGE SCALE GENOMIC DNA]</scope>
    <source>
        <strain evidence="2 3">NBRC100155</strain>
    </source>
</reference>
<dbReference type="PANTHER" id="PTHR43433">
    <property type="entry name" value="HYDROLASE, ALPHA/BETA FOLD FAMILY PROTEIN"/>
    <property type="match status" value="1"/>
</dbReference>
<dbReference type="InterPro" id="IPR050471">
    <property type="entry name" value="AB_hydrolase"/>
</dbReference>